<proteinExistence type="predicted"/>
<keyword evidence="1" id="KW-1133">Transmembrane helix</keyword>
<gene>
    <name evidence="2" type="ORF">NO1_1289</name>
</gene>
<keyword evidence="1" id="KW-0472">Membrane</keyword>
<dbReference type="EMBL" id="BGZN01000027">
    <property type="protein sequence ID" value="GBR74054.1"/>
    <property type="molecule type" value="Genomic_DNA"/>
</dbReference>
<organism evidence="2 3">
    <name type="scientific">Termititenax aidoneus</name>
    <dbReference type="NCBI Taxonomy" id="2218524"/>
    <lineage>
        <taxon>Bacteria</taxon>
        <taxon>Bacillati</taxon>
        <taxon>Candidatus Margulisiibacteriota</taxon>
        <taxon>Candidatus Termititenacia</taxon>
        <taxon>Candidatus Termititenacales</taxon>
        <taxon>Candidatus Termititenacaceae</taxon>
        <taxon>Candidatus Termititenax</taxon>
    </lineage>
</organism>
<keyword evidence="3" id="KW-1185">Reference proteome</keyword>
<reference evidence="2 3" key="1">
    <citation type="journal article" date="2019" name="ISME J.">
        <title>Genome analyses of uncultured TG2/ZB3 bacteria in 'Margulisbacteria' specifically attached to ectosymbiotic spirochetes of protists in the termite gut.</title>
        <authorList>
            <person name="Utami Y.D."/>
            <person name="Kuwahara H."/>
            <person name="Igai K."/>
            <person name="Murakami T."/>
            <person name="Sugaya K."/>
            <person name="Morikawa T."/>
            <person name="Nagura Y."/>
            <person name="Yuki M."/>
            <person name="Deevong P."/>
            <person name="Inoue T."/>
            <person name="Kihara K."/>
            <person name="Lo N."/>
            <person name="Yamada A."/>
            <person name="Ohkuma M."/>
            <person name="Hongoh Y."/>
        </authorList>
    </citation>
    <scope>NUCLEOTIDE SEQUENCE [LARGE SCALE GENOMIC DNA]</scope>
    <source>
        <strain evidence="2">NkOx7-01</strain>
    </source>
</reference>
<dbReference type="AlphaFoldDB" id="A0A388TBC4"/>
<evidence type="ECO:0000256" key="1">
    <source>
        <dbReference type="SAM" id="Phobius"/>
    </source>
</evidence>
<evidence type="ECO:0000313" key="3">
    <source>
        <dbReference type="Proteomes" id="UP000269352"/>
    </source>
</evidence>
<sequence>MDSSTVSTIINYIVTIVGLGASFVGLGVSHGTLKNKVEQNAENIKNHRDSIGKLFDAQRDVSTLTAKLEGRLEVIETTLNRIAEKIERVLER</sequence>
<name>A0A388TBC4_TERA1</name>
<accession>A0A388TBC4</accession>
<evidence type="ECO:0000313" key="2">
    <source>
        <dbReference type="EMBL" id="GBR74054.1"/>
    </source>
</evidence>
<dbReference type="Proteomes" id="UP000269352">
    <property type="component" value="Unassembled WGS sequence"/>
</dbReference>
<keyword evidence="1" id="KW-0812">Transmembrane</keyword>
<feature type="transmembrane region" description="Helical" evidence="1">
    <location>
        <begin position="6"/>
        <end position="28"/>
    </location>
</feature>
<protein>
    <submittedName>
        <fullName evidence="2">Uncharacterized protein</fullName>
    </submittedName>
</protein>
<comment type="caution">
    <text evidence="2">The sequence shown here is derived from an EMBL/GenBank/DDBJ whole genome shotgun (WGS) entry which is preliminary data.</text>
</comment>